<dbReference type="Proteomes" id="UP000291343">
    <property type="component" value="Unassembled WGS sequence"/>
</dbReference>
<dbReference type="PANTHER" id="PTHR11348">
    <property type="entry name" value="CONNECTIVE TISSUE GROWTH FACTOR-RELATED"/>
    <property type="match status" value="1"/>
</dbReference>
<feature type="domain" description="VWFC" evidence="4">
    <location>
        <begin position="122"/>
        <end position="188"/>
    </location>
</feature>
<accession>A0A482XQF8</accession>
<dbReference type="Pfam" id="PF19035">
    <property type="entry name" value="TSP1_CCN"/>
    <property type="match status" value="1"/>
</dbReference>
<dbReference type="GO" id="GO:0008201">
    <property type="term" value="F:heparin binding"/>
    <property type="evidence" value="ECO:0007669"/>
    <property type="project" value="TreeGrafter"/>
</dbReference>
<feature type="region of interest" description="Disordered" evidence="2">
    <location>
        <begin position="243"/>
        <end position="264"/>
    </location>
</feature>
<evidence type="ECO:0000259" key="4">
    <source>
        <dbReference type="PROSITE" id="PS50184"/>
    </source>
</evidence>
<keyword evidence="6" id="KW-1185">Reference proteome</keyword>
<dbReference type="AlphaFoldDB" id="A0A482XQF8"/>
<comment type="caution">
    <text evidence="5">The sequence shown here is derived from an EMBL/GenBank/DDBJ whole genome shotgun (WGS) entry which is preliminary data.</text>
</comment>
<proteinExistence type="predicted"/>
<dbReference type="Pfam" id="PF00093">
    <property type="entry name" value="VWC"/>
    <property type="match status" value="1"/>
</dbReference>
<gene>
    <name evidence="5" type="ORF">LSTR_LSTR002072</name>
</gene>
<dbReference type="FunCoup" id="A0A482XQF8">
    <property type="interactions" value="13"/>
</dbReference>
<dbReference type="PROSITE" id="PS50092">
    <property type="entry name" value="TSP1"/>
    <property type="match status" value="1"/>
</dbReference>
<dbReference type="PANTHER" id="PTHR11348:SF17">
    <property type="entry name" value="CCN"/>
    <property type="match status" value="1"/>
</dbReference>
<keyword evidence="1 3" id="KW-0732">Signal</keyword>
<feature type="signal peptide" evidence="3">
    <location>
        <begin position="1"/>
        <end position="21"/>
    </location>
</feature>
<dbReference type="GO" id="GO:0045597">
    <property type="term" value="P:positive regulation of cell differentiation"/>
    <property type="evidence" value="ECO:0007669"/>
    <property type="project" value="TreeGrafter"/>
</dbReference>
<dbReference type="SMR" id="A0A482XQF8"/>
<dbReference type="SMART" id="SM00209">
    <property type="entry name" value="TSP1"/>
    <property type="match status" value="1"/>
</dbReference>
<dbReference type="PROSITE" id="PS50184">
    <property type="entry name" value="VWFC_2"/>
    <property type="match status" value="1"/>
</dbReference>
<dbReference type="STRING" id="195883.A0A482XQF8"/>
<evidence type="ECO:0000256" key="3">
    <source>
        <dbReference type="SAM" id="SignalP"/>
    </source>
</evidence>
<sequence>MGVPGLAQSTLLLSFITLLKGVSTVCNDSICDNQVQLTETVSSGGGCRYPCQCPERACLEISRDVCGCCPMTACEDDGADGPVSQLGQPCSFTRPCDPSKRLVCRFATQLDSSGYCAEPKGLPCTVYNTSYSHGETFLLDCRTQCTCQDGRYACASLCPQESISPRGSCLHPRLVEVPGHCCRQWVCDRQPVVECRPQTSAWTHCSSECGQGLSRRTSSDNPQCAARNQTRLCQLRPCHQQHLVPSHSPRHHIRKGHERKATERSATKQRLVWGGCVSRRSLRPRHCGGCAGGHCLPDLSRTLRLELLCAEAATLLPGPEGAALWAPLELPQDPSLRSVFADVEWIIKCHCVKTPPAAVTARTPLLLHRVHRTVPFN</sequence>
<dbReference type="EMBL" id="QKKF02002849">
    <property type="protein sequence ID" value="RZF48006.1"/>
    <property type="molecule type" value="Genomic_DNA"/>
</dbReference>
<dbReference type="GO" id="GO:0007155">
    <property type="term" value="P:cell adhesion"/>
    <property type="evidence" value="ECO:0007669"/>
    <property type="project" value="TreeGrafter"/>
</dbReference>
<feature type="compositionally biased region" description="Basic residues" evidence="2">
    <location>
        <begin position="248"/>
        <end position="258"/>
    </location>
</feature>
<dbReference type="GO" id="GO:0005178">
    <property type="term" value="F:integrin binding"/>
    <property type="evidence" value="ECO:0007669"/>
    <property type="project" value="TreeGrafter"/>
</dbReference>
<protein>
    <recommendedName>
        <fullName evidence="4">VWFC domain-containing protein</fullName>
    </recommendedName>
</protein>
<dbReference type="InterPro" id="IPR043973">
    <property type="entry name" value="TSP1_CCN"/>
</dbReference>
<dbReference type="PROSITE" id="PS01208">
    <property type="entry name" value="VWFC_1"/>
    <property type="match status" value="1"/>
</dbReference>
<evidence type="ECO:0000256" key="1">
    <source>
        <dbReference type="ARBA" id="ARBA00022729"/>
    </source>
</evidence>
<evidence type="ECO:0000256" key="2">
    <source>
        <dbReference type="SAM" id="MobiDB-lite"/>
    </source>
</evidence>
<dbReference type="SMART" id="SM00214">
    <property type="entry name" value="VWC"/>
    <property type="match status" value="1"/>
</dbReference>
<dbReference type="GO" id="GO:0031012">
    <property type="term" value="C:extracellular matrix"/>
    <property type="evidence" value="ECO:0007669"/>
    <property type="project" value="TreeGrafter"/>
</dbReference>
<dbReference type="InParanoid" id="A0A482XQF8"/>
<evidence type="ECO:0000313" key="6">
    <source>
        <dbReference type="Proteomes" id="UP000291343"/>
    </source>
</evidence>
<organism evidence="5 6">
    <name type="scientific">Laodelphax striatellus</name>
    <name type="common">Small brown planthopper</name>
    <name type="synonym">Delphax striatella</name>
    <dbReference type="NCBI Taxonomy" id="195883"/>
    <lineage>
        <taxon>Eukaryota</taxon>
        <taxon>Metazoa</taxon>
        <taxon>Ecdysozoa</taxon>
        <taxon>Arthropoda</taxon>
        <taxon>Hexapoda</taxon>
        <taxon>Insecta</taxon>
        <taxon>Pterygota</taxon>
        <taxon>Neoptera</taxon>
        <taxon>Paraneoptera</taxon>
        <taxon>Hemiptera</taxon>
        <taxon>Auchenorrhyncha</taxon>
        <taxon>Fulgoroidea</taxon>
        <taxon>Delphacidae</taxon>
        <taxon>Criomorphinae</taxon>
        <taxon>Laodelphax</taxon>
    </lineage>
</organism>
<dbReference type="OrthoDB" id="365605at2759"/>
<dbReference type="InterPro" id="IPR050941">
    <property type="entry name" value="CCN"/>
</dbReference>
<dbReference type="InterPro" id="IPR001007">
    <property type="entry name" value="VWF_dom"/>
</dbReference>
<dbReference type="InterPro" id="IPR000884">
    <property type="entry name" value="TSP1_rpt"/>
</dbReference>
<feature type="chain" id="PRO_5019731457" description="VWFC domain-containing protein" evidence="3">
    <location>
        <begin position="22"/>
        <end position="377"/>
    </location>
</feature>
<name>A0A482XQF8_LAOST</name>
<evidence type="ECO:0000313" key="5">
    <source>
        <dbReference type="EMBL" id="RZF48006.1"/>
    </source>
</evidence>
<reference evidence="5 6" key="1">
    <citation type="journal article" date="2017" name="Gigascience">
        <title>Genome sequence of the small brown planthopper, Laodelphax striatellus.</title>
        <authorList>
            <person name="Zhu J."/>
            <person name="Jiang F."/>
            <person name="Wang X."/>
            <person name="Yang P."/>
            <person name="Bao Y."/>
            <person name="Zhao W."/>
            <person name="Wang W."/>
            <person name="Lu H."/>
            <person name="Wang Q."/>
            <person name="Cui N."/>
            <person name="Li J."/>
            <person name="Chen X."/>
            <person name="Luo L."/>
            <person name="Yu J."/>
            <person name="Kang L."/>
            <person name="Cui F."/>
        </authorList>
    </citation>
    <scope>NUCLEOTIDE SEQUENCE [LARGE SCALE GENOMIC DNA]</scope>
    <source>
        <strain evidence="5">Lst14</strain>
    </source>
</reference>
<dbReference type="GO" id="GO:0007165">
    <property type="term" value="P:signal transduction"/>
    <property type="evidence" value="ECO:0007669"/>
    <property type="project" value="InterPro"/>
</dbReference>
<dbReference type="GO" id="GO:0005615">
    <property type="term" value="C:extracellular space"/>
    <property type="evidence" value="ECO:0007669"/>
    <property type="project" value="TreeGrafter"/>
</dbReference>